<evidence type="ECO:0000256" key="4">
    <source>
        <dbReference type="ARBA" id="ARBA00008982"/>
    </source>
</evidence>
<keyword evidence="7" id="KW-0963">Cytoplasm</keyword>
<evidence type="ECO:0000313" key="19">
    <source>
        <dbReference type="Proteomes" id="UP000007014"/>
    </source>
</evidence>
<dbReference type="STRING" id="280699.A0A125YSW1"/>
<feature type="binding site" evidence="13">
    <location>
        <position position="198"/>
    </location>
    <ligand>
        <name>(2R)-3-phosphoglycerate</name>
        <dbReference type="ChEBI" id="CHEBI:58272"/>
    </ligand>
</feature>
<dbReference type="InterPro" id="IPR036043">
    <property type="entry name" value="Phosphoglycerate_kinase_sf"/>
</dbReference>
<accession>A0A125YSW1</accession>
<sequence>MIAFVINSATKAAVSPLKGQICRGLPKNPSFAASTWLGQAALSTRPRSSQGRGRSGVRESAATRARAPVCVQTSDVAMRVRSIRDLQDAEIRGKRVFVRSDLNVPLDGKRITDDTRIRASVPTIKYLADKGAKVIVVSHLGRPKGGFEDKYSLAPVAERLSELLGKKVRMAKDCIGDAVATEVAAMSPGDVVLLENVRFYPEEEKNDPDFARKLAANADLYVNDAFGTAHRAHASTEGVTAFLKPAVAGFLLEKELDYLSNAIESPKRPFAAIVGGSKVSTKIAVLEKLLQKCDTIIIGGGMVFTFLRARGLKTGSSLVEEDKIELARVIEEEARKRGIELLLPLDVVVADKFANDANTKVVPVEEIPDGWMGLDNGPETTRMIQEKLRTMKTVLWNGPLGVFEMPNFAKGTFAIAETLAEITQNGCITIVGGGDSVAAMEQSGKADKVSHISTGGGAALELIEGRVLPGVAALQRA</sequence>
<feature type="binding site" evidence="14">
    <location>
        <begin position="433"/>
        <end position="436"/>
    </location>
    <ligand>
        <name>ATP</name>
        <dbReference type="ChEBI" id="CHEBI:30616"/>
    </ligand>
</feature>
<evidence type="ECO:0000256" key="14">
    <source>
        <dbReference type="PIRSR" id="PIRSR000724-2"/>
    </source>
</evidence>
<dbReference type="SUPFAM" id="SSF53748">
    <property type="entry name" value="Phosphoglycerate kinase"/>
    <property type="match status" value="1"/>
</dbReference>
<protein>
    <recommendedName>
        <fullName evidence="6 15">Phosphoglycerate kinase</fullName>
        <ecNumber evidence="6 15">2.7.2.3</ecNumber>
    </recommendedName>
</protein>
<comment type="pathway">
    <text evidence="15">Carbohydrate degradation; glycolysis; pyruvate from D-glyceraldehyde 3-phosphate: step 2/5.</text>
</comment>
<dbReference type="InterPro" id="IPR015911">
    <property type="entry name" value="Phosphoglycerate_kinase_CS"/>
</dbReference>
<comment type="catalytic activity">
    <reaction evidence="1 15">
        <text>(2R)-3-phosphoglycerate + ATP = (2R)-3-phospho-glyceroyl phosphate + ADP</text>
        <dbReference type="Rhea" id="RHEA:14801"/>
        <dbReference type="ChEBI" id="CHEBI:30616"/>
        <dbReference type="ChEBI" id="CHEBI:57604"/>
        <dbReference type="ChEBI" id="CHEBI:58272"/>
        <dbReference type="ChEBI" id="CHEBI:456216"/>
        <dbReference type="EC" id="2.7.2.3"/>
    </reaction>
</comment>
<dbReference type="GO" id="GO:0005524">
    <property type="term" value="F:ATP binding"/>
    <property type="evidence" value="ECO:0007669"/>
    <property type="project" value="UniProtKB-KW"/>
</dbReference>
<dbReference type="PANTHER" id="PTHR11406:SF23">
    <property type="entry name" value="PHOSPHOGLYCERATE KINASE 1, CHLOROPLASTIC-RELATED"/>
    <property type="match status" value="1"/>
</dbReference>
<evidence type="ECO:0000256" key="6">
    <source>
        <dbReference type="ARBA" id="ARBA00013061"/>
    </source>
</evidence>
<dbReference type="PIRSF" id="PIRSF000724">
    <property type="entry name" value="Pgk"/>
    <property type="match status" value="1"/>
</dbReference>
<comment type="similarity">
    <text evidence="4 15">Belongs to the phosphoglycerate kinase family.</text>
</comment>
<dbReference type="UniPathway" id="UPA00109">
    <property type="reaction ID" value="UER00185"/>
</dbReference>
<dbReference type="Gramene" id="CMJ305CT">
    <property type="protein sequence ID" value="CMJ305CT"/>
    <property type="gene ID" value="CMJ305C"/>
</dbReference>
<dbReference type="PRINTS" id="PR00477">
    <property type="entry name" value="PHGLYCKINASE"/>
</dbReference>
<feature type="binding site" evidence="13">
    <location>
        <begin position="139"/>
        <end position="142"/>
    </location>
    <ligand>
        <name>substrate</name>
    </ligand>
</feature>
<evidence type="ECO:0000256" key="8">
    <source>
        <dbReference type="ARBA" id="ARBA00022679"/>
    </source>
</evidence>
<gene>
    <name evidence="18" type="ORF">CYME_CMJ305C</name>
</gene>
<feature type="region of interest" description="Disordered" evidence="17">
    <location>
        <begin position="42"/>
        <end position="64"/>
    </location>
</feature>
<feature type="binding site" evidence="13">
    <location>
        <position position="116"/>
    </location>
    <ligand>
        <name>(2R)-3-phosphoglycerate</name>
        <dbReference type="ChEBI" id="CHEBI:58272"/>
    </ligand>
</feature>
<dbReference type="Proteomes" id="UP000007014">
    <property type="component" value="Chromosome 10"/>
</dbReference>
<evidence type="ECO:0000256" key="7">
    <source>
        <dbReference type="ARBA" id="ARBA00022490"/>
    </source>
</evidence>
<evidence type="ECO:0000256" key="5">
    <source>
        <dbReference type="ARBA" id="ARBA00011245"/>
    </source>
</evidence>
<keyword evidence="10 15" id="KW-0418">Kinase</keyword>
<dbReference type="FunFam" id="3.40.50.1260:FF:000002">
    <property type="entry name" value="Phosphoglycerate kinase"/>
    <property type="match status" value="1"/>
</dbReference>
<evidence type="ECO:0000256" key="2">
    <source>
        <dbReference type="ARBA" id="ARBA00001946"/>
    </source>
</evidence>
<dbReference type="KEGG" id="cme:CYME_CMJ305C"/>
<organism evidence="18 19">
    <name type="scientific">Cyanidioschyzon merolae (strain NIES-3377 / 10D)</name>
    <name type="common">Unicellular red alga</name>
    <dbReference type="NCBI Taxonomy" id="280699"/>
    <lineage>
        <taxon>Eukaryota</taxon>
        <taxon>Rhodophyta</taxon>
        <taxon>Bangiophyceae</taxon>
        <taxon>Cyanidiales</taxon>
        <taxon>Cyanidiaceae</taxon>
        <taxon>Cyanidioschyzon</taxon>
    </lineage>
</organism>
<keyword evidence="19" id="KW-1185">Reference proteome</keyword>
<reference evidence="18 19" key="2">
    <citation type="journal article" date="2007" name="BMC Biol.">
        <title>A 100%-complete sequence reveals unusually simple genomic features in the hot-spring red alga Cyanidioschyzon merolae.</title>
        <authorList>
            <person name="Nozaki H."/>
            <person name="Takano H."/>
            <person name="Misumi O."/>
            <person name="Terasawa K."/>
            <person name="Matsuzaki M."/>
            <person name="Maruyama S."/>
            <person name="Nishida K."/>
            <person name="Yagisawa F."/>
            <person name="Yoshida Y."/>
            <person name="Fujiwara T."/>
            <person name="Takio S."/>
            <person name="Tamura K."/>
            <person name="Chung S.J."/>
            <person name="Nakamura S."/>
            <person name="Kuroiwa H."/>
            <person name="Tanaka K."/>
            <person name="Sato N."/>
            <person name="Kuroiwa T."/>
        </authorList>
    </citation>
    <scope>NUCLEOTIDE SEQUENCE [LARGE SCALE GENOMIC DNA]</scope>
    <source>
        <strain evidence="18 19">10D</strain>
    </source>
</reference>
<evidence type="ECO:0000256" key="10">
    <source>
        <dbReference type="ARBA" id="ARBA00022777"/>
    </source>
</evidence>
<evidence type="ECO:0000313" key="18">
    <source>
        <dbReference type="EMBL" id="BAM80396.1"/>
    </source>
</evidence>
<evidence type="ECO:0000256" key="16">
    <source>
        <dbReference type="RuleBase" id="RU000696"/>
    </source>
</evidence>
<keyword evidence="12" id="KW-0460">Magnesium</keyword>
<dbReference type="RefSeq" id="XP_005535003.1">
    <property type="nucleotide sequence ID" value="XM_005534946.1"/>
</dbReference>
<dbReference type="Pfam" id="PF00162">
    <property type="entry name" value="PGK"/>
    <property type="match status" value="1"/>
</dbReference>
<dbReference type="PROSITE" id="PS00111">
    <property type="entry name" value="PGLYCERATE_KINASE"/>
    <property type="match status" value="1"/>
</dbReference>
<dbReference type="GeneID" id="16994019"/>
<keyword evidence="11 14" id="KW-0067">ATP-binding</keyword>
<feature type="binding site" evidence="14">
    <location>
        <position position="282"/>
    </location>
    <ligand>
        <name>ATP</name>
        <dbReference type="ChEBI" id="CHEBI:30616"/>
    </ligand>
</feature>
<comment type="cofactor">
    <cofactor evidence="2">
        <name>Mg(2+)</name>
        <dbReference type="ChEBI" id="CHEBI:18420"/>
    </cofactor>
</comment>
<evidence type="ECO:0000256" key="9">
    <source>
        <dbReference type="ARBA" id="ARBA00022741"/>
    </source>
</evidence>
<comment type="subunit">
    <text evidence="5 16">Monomer.</text>
</comment>
<dbReference type="OMA" id="MGDGYKV"/>
<keyword evidence="8 15" id="KW-0808">Transferase</keyword>
<keyword evidence="9" id="KW-0547">Nucleotide-binding</keyword>
<dbReference type="HAMAP" id="MF_00145">
    <property type="entry name" value="Phosphoglyc_kinase"/>
    <property type="match status" value="1"/>
</dbReference>
<evidence type="ECO:0000256" key="13">
    <source>
        <dbReference type="PIRSR" id="PIRSR000724-1"/>
    </source>
</evidence>
<dbReference type="GO" id="GO:0006096">
    <property type="term" value="P:glycolytic process"/>
    <property type="evidence" value="ECO:0007669"/>
    <property type="project" value="UniProtKB-UniPathway"/>
</dbReference>
<feature type="compositionally biased region" description="Low complexity" evidence="17">
    <location>
        <begin position="43"/>
        <end position="52"/>
    </location>
</feature>
<feature type="binding site" evidence="13">
    <location>
        <begin position="101"/>
        <end position="103"/>
    </location>
    <ligand>
        <name>substrate</name>
    </ligand>
</feature>
<reference evidence="18 19" key="1">
    <citation type="journal article" date="2004" name="Nature">
        <title>Genome sequence of the ultrasmall unicellular red alga Cyanidioschyzon merolae 10D.</title>
        <authorList>
            <person name="Matsuzaki M."/>
            <person name="Misumi O."/>
            <person name="Shin-i T."/>
            <person name="Maruyama S."/>
            <person name="Takahara M."/>
            <person name="Miyagishima S."/>
            <person name="Mori T."/>
            <person name="Nishida K."/>
            <person name="Yagisawa F."/>
            <person name="Nishida K."/>
            <person name="Yoshida Y."/>
            <person name="Nishimura Y."/>
            <person name="Nakao S."/>
            <person name="Kobayashi T."/>
            <person name="Momoyama Y."/>
            <person name="Higashiyama T."/>
            <person name="Minoda A."/>
            <person name="Sano M."/>
            <person name="Nomoto H."/>
            <person name="Oishi K."/>
            <person name="Hayashi H."/>
            <person name="Ohta F."/>
            <person name="Nishizaka S."/>
            <person name="Haga S."/>
            <person name="Miura S."/>
            <person name="Morishita T."/>
            <person name="Kabeya Y."/>
            <person name="Terasawa K."/>
            <person name="Suzuki Y."/>
            <person name="Ishii Y."/>
            <person name="Asakawa S."/>
            <person name="Takano H."/>
            <person name="Ohta N."/>
            <person name="Kuroiwa H."/>
            <person name="Tanaka K."/>
            <person name="Shimizu N."/>
            <person name="Sugano S."/>
            <person name="Sato N."/>
            <person name="Nozaki H."/>
            <person name="Ogasawara N."/>
            <person name="Kohara Y."/>
            <person name="Kuroiwa T."/>
        </authorList>
    </citation>
    <scope>NUCLEOTIDE SEQUENCE [LARGE SCALE GENOMIC DNA]</scope>
    <source>
        <strain evidence="18 19">10D</strain>
    </source>
</reference>
<dbReference type="InterPro" id="IPR015824">
    <property type="entry name" value="Phosphoglycerate_kinase_N"/>
</dbReference>
<evidence type="ECO:0000256" key="11">
    <source>
        <dbReference type="ARBA" id="ARBA00022840"/>
    </source>
</evidence>
<dbReference type="GO" id="GO:0043531">
    <property type="term" value="F:ADP binding"/>
    <property type="evidence" value="ECO:0007669"/>
    <property type="project" value="TreeGrafter"/>
</dbReference>
<name>A0A125YSW1_CYAM1</name>
<dbReference type="GO" id="GO:0006094">
    <property type="term" value="P:gluconeogenesis"/>
    <property type="evidence" value="ECO:0007669"/>
    <property type="project" value="TreeGrafter"/>
</dbReference>
<evidence type="ECO:0000256" key="15">
    <source>
        <dbReference type="RuleBase" id="RU000532"/>
    </source>
</evidence>
<evidence type="ECO:0000256" key="1">
    <source>
        <dbReference type="ARBA" id="ARBA00000642"/>
    </source>
</evidence>
<feature type="binding site" evidence="13">
    <location>
        <position position="231"/>
    </location>
    <ligand>
        <name>(2R)-3-phosphoglycerate</name>
        <dbReference type="ChEBI" id="CHEBI:58272"/>
    </ligand>
</feature>
<dbReference type="CDD" id="cd00318">
    <property type="entry name" value="Phosphoglycerate_kinase"/>
    <property type="match status" value="1"/>
</dbReference>
<dbReference type="eggNOG" id="KOG1367">
    <property type="taxonomic scope" value="Eukaryota"/>
</dbReference>
<evidence type="ECO:0000256" key="17">
    <source>
        <dbReference type="SAM" id="MobiDB-lite"/>
    </source>
</evidence>
<proteinExistence type="inferred from homology"/>
<dbReference type="PANTHER" id="PTHR11406">
    <property type="entry name" value="PHOSPHOGLYCERATE KINASE"/>
    <property type="match status" value="1"/>
</dbReference>
<dbReference type="AlphaFoldDB" id="A0A125YSW1"/>
<dbReference type="InterPro" id="IPR001576">
    <property type="entry name" value="Phosphoglycerate_kinase"/>
</dbReference>
<dbReference type="EMBL" id="AP006492">
    <property type="protein sequence ID" value="BAM80396.1"/>
    <property type="molecule type" value="Genomic_DNA"/>
</dbReference>
<dbReference type="OrthoDB" id="275353at2759"/>
<dbReference type="GO" id="GO:0004618">
    <property type="term" value="F:phosphoglycerate kinase activity"/>
    <property type="evidence" value="ECO:0007669"/>
    <property type="project" value="UniProtKB-EC"/>
</dbReference>
<dbReference type="GO" id="GO:0005829">
    <property type="term" value="C:cytosol"/>
    <property type="evidence" value="ECO:0007669"/>
    <property type="project" value="TreeGrafter"/>
</dbReference>
<feature type="binding site" evidence="14">
    <location>
        <position position="404"/>
    </location>
    <ligand>
        <name>ATP</name>
        <dbReference type="ChEBI" id="CHEBI:30616"/>
    </ligand>
</feature>
<evidence type="ECO:0000256" key="12">
    <source>
        <dbReference type="ARBA" id="ARBA00022842"/>
    </source>
</evidence>
<comment type="subcellular location">
    <subcellularLocation>
        <location evidence="3">Cytoplasm</location>
    </subcellularLocation>
</comment>
<dbReference type="FunFam" id="3.40.50.1260:FF:000007">
    <property type="entry name" value="Phosphoglycerate kinase"/>
    <property type="match status" value="1"/>
</dbReference>
<dbReference type="EC" id="2.7.2.3" evidence="6 15"/>
<dbReference type="Gene3D" id="3.40.50.1260">
    <property type="entry name" value="Phosphoglycerate kinase, N-terminal domain"/>
    <property type="match status" value="2"/>
</dbReference>
<evidence type="ECO:0000256" key="3">
    <source>
        <dbReference type="ARBA" id="ARBA00004496"/>
    </source>
</evidence>